<evidence type="ECO:0000313" key="2">
    <source>
        <dbReference type="EMBL" id="PTQ32235.1"/>
    </source>
</evidence>
<feature type="region of interest" description="Disordered" evidence="1">
    <location>
        <begin position="385"/>
        <end position="416"/>
    </location>
</feature>
<reference evidence="3" key="1">
    <citation type="journal article" date="2017" name="Cell">
        <title>Insights into land plant evolution garnered from the Marchantia polymorpha genome.</title>
        <authorList>
            <person name="Bowman J.L."/>
            <person name="Kohchi T."/>
            <person name="Yamato K.T."/>
            <person name="Jenkins J."/>
            <person name="Shu S."/>
            <person name="Ishizaki K."/>
            <person name="Yamaoka S."/>
            <person name="Nishihama R."/>
            <person name="Nakamura Y."/>
            <person name="Berger F."/>
            <person name="Adam C."/>
            <person name="Aki S.S."/>
            <person name="Althoff F."/>
            <person name="Araki T."/>
            <person name="Arteaga-Vazquez M.A."/>
            <person name="Balasubrmanian S."/>
            <person name="Barry K."/>
            <person name="Bauer D."/>
            <person name="Boehm C.R."/>
            <person name="Briginshaw L."/>
            <person name="Caballero-Perez J."/>
            <person name="Catarino B."/>
            <person name="Chen F."/>
            <person name="Chiyoda S."/>
            <person name="Chovatia M."/>
            <person name="Davies K.M."/>
            <person name="Delmans M."/>
            <person name="Demura T."/>
            <person name="Dierschke T."/>
            <person name="Dolan L."/>
            <person name="Dorantes-Acosta A.E."/>
            <person name="Eklund D.M."/>
            <person name="Florent S.N."/>
            <person name="Flores-Sandoval E."/>
            <person name="Fujiyama A."/>
            <person name="Fukuzawa H."/>
            <person name="Galik B."/>
            <person name="Grimanelli D."/>
            <person name="Grimwood J."/>
            <person name="Grossniklaus U."/>
            <person name="Hamada T."/>
            <person name="Haseloff J."/>
            <person name="Hetherington A.J."/>
            <person name="Higo A."/>
            <person name="Hirakawa Y."/>
            <person name="Hundley H.N."/>
            <person name="Ikeda Y."/>
            <person name="Inoue K."/>
            <person name="Inoue S.I."/>
            <person name="Ishida S."/>
            <person name="Jia Q."/>
            <person name="Kakita M."/>
            <person name="Kanazawa T."/>
            <person name="Kawai Y."/>
            <person name="Kawashima T."/>
            <person name="Kennedy M."/>
            <person name="Kinose K."/>
            <person name="Kinoshita T."/>
            <person name="Kohara Y."/>
            <person name="Koide E."/>
            <person name="Komatsu K."/>
            <person name="Kopischke S."/>
            <person name="Kubo M."/>
            <person name="Kyozuka J."/>
            <person name="Lagercrantz U."/>
            <person name="Lin S.S."/>
            <person name="Lindquist E."/>
            <person name="Lipzen A.M."/>
            <person name="Lu C.W."/>
            <person name="De Luna E."/>
            <person name="Martienssen R.A."/>
            <person name="Minamino N."/>
            <person name="Mizutani M."/>
            <person name="Mizutani M."/>
            <person name="Mochizuki N."/>
            <person name="Monte I."/>
            <person name="Mosher R."/>
            <person name="Nagasaki H."/>
            <person name="Nakagami H."/>
            <person name="Naramoto S."/>
            <person name="Nishitani K."/>
            <person name="Ohtani M."/>
            <person name="Okamoto T."/>
            <person name="Okumura M."/>
            <person name="Phillips J."/>
            <person name="Pollak B."/>
            <person name="Reinders A."/>
            <person name="Rovekamp M."/>
            <person name="Sano R."/>
            <person name="Sawa S."/>
            <person name="Schmid M.W."/>
            <person name="Shirakawa M."/>
            <person name="Solano R."/>
            <person name="Spunde A."/>
            <person name="Suetsugu N."/>
            <person name="Sugano S."/>
            <person name="Sugiyama A."/>
            <person name="Sun R."/>
            <person name="Suzuki Y."/>
            <person name="Takenaka M."/>
            <person name="Takezawa D."/>
            <person name="Tomogane H."/>
            <person name="Tsuzuki M."/>
            <person name="Ueda T."/>
            <person name="Umeda M."/>
            <person name="Ward J.M."/>
            <person name="Watanabe Y."/>
            <person name="Yazaki K."/>
            <person name="Yokoyama R."/>
            <person name="Yoshitake Y."/>
            <person name="Yotsui I."/>
            <person name="Zachgo S."/>
            <person name="Schmutz J."/>
        </authorList>
    </citation>
    <scope>NUCLEOTIDE SEQUENCE [LARGE SCALE GENOMIC DNA]</scope>
    <source>
        <strain evidence="3">Tak-1</strain>
    </source>
</reference>
<gene>
    <name evidence="2" type="ORF">MARPO_0101s0030</name>
</gene>
<evidence type="ECO:0000256" key="1">
    <source>
        <dbReference type="SAM" id="MobiDB-lite"/>
    </source>
</evidence>
<feature type="compositionally biased region" description="Basic and acidic residues" evidence="1">
    <location>
        <begin position="385"/>
        <end position="408"/>
    </location>
</feature>
<feature type="region of interest" description="Disordered" evidence="1">
    <location>
        <begin position="44"/>
        <end position="66"/>
    </location>
</feature>
<dbReference type="Proteomes" id="UP000244005">
    <property type="component" value="Unassembled WGS sequence"/>
</dbReference>
<proteinExistence type="predicted"/>
<evidence type="ECO:0000313" key="3">
    <source>
        <dbReference type="Proteomes" id="UP000244005"/>
    </source>
</evidence>
<name>A0A2R6WEG1_MARPO</name>
<protein>
    <submittedName>
        <fullName evidence="2">Uncharacterized protein</fullName>
    </submittedName>
</protein>
<organism evidence="2 3">
    <name type="scientific">Marchantia polymorpha</name>
    <name type="common">Common liverwort</name>
    <name type="synonym">Marchantia aquatica</name>
    <dbReference type="NCBI Taxonomy" id="3197"/>
    <lineage>
        <taxon>Eukaryota</taxon>
        <taxon>Viridiplantae</taxon>
        <taxon>Streptophyta</taxon>
        <taxon>Embryophyta</taxon>
        <taxon>Marchantiophyta</taxon>
        <taxon>Marchantiopsida</taxon>
        <taxon>Marchantiidae</taxon>
        <taxon>Marchantiales</taxon>
        <taxon>Marchantiaceae</taxon>
        <taxon>Marchantia</taxon>
    </lineage>
</organism>
<sequence>MYTCQIRGVVRQIRRALGKRHLDRPRKLGVIIPDDDGEVVGRTKSPVQPSAIPSHLHPTQQQQQQNTLNYTSHHRFLIRFLIPPVQLEYSRTPDERPTVVLTGKTKPCHWPPTAFVIYLPTGCSHVEGREDREHFLDLPGDWGRSGRTPLPLPGLGAPLLPARQPCPGFALGFTYLTPRPLFVGDHSFVTERRDAGKDEGRGREGREGEGRGGREEVDEEDEGRGGEELNQVAEAGTGSGAKRVEGTSRIRLVIVFWRDWSVGVSEEGEKRGGECRLAQLEYSRTPDERPTVVLTGKTKPCHWPPTAFVIYLPTGCSHVEGREDREHFLDLPGDWGRSGRTPLPLPGLGAPLLPARQPCPGFALGFTYLTPRPLFVGDHSFVTERRDAGKDEGRGREGREGEGRGGREEVDEEDEGRGLCQIASLSRCTASAAAAPSLFGTLSVCLVAR</sequence>
<feature type="compositionally biased region" description="Basic and acidic residues" evidence="1">
    <location>
        <begin position="192"/>
        <end position="215"/>
    </location>
</feature>
<keyword evidence="3" id="KW-1185">Reference proteome</keyword>
<dbReference type="AlphaFoldDB" id="A0A2R6WEG1"/>
<accession>A0A2R6WEG1</accession>
<feature type="region of interest" description="Disordered" evidence="1">
    <location>
        <begin position="192"/>
        <end position="241"/>
    </location>
</feature>
<dbReference type="EMBL" id="KZ772773">
    <property type="protein sequence ID" value="PTQ32235.1"/>
    <property type="molecule type" value="Genomic_DNA"/>
</dbReference>